<feature type="region of interest" description="Disordered" evidence="2">
    <location>
        <begin position="372"/>
        <end position="391"/>
    </location>
</feature>
<dbReference type="PANTHER" id="PTHR30469:SF38">
    <property type="entry name" value="HLYD FAMILY SECRETION PROTEIN"/>
    <property type="match status" value="1"/>
</dbReference>
<dbReference type="Gene3D" id="2.40.30.170">
    <property type="match status" value="1"/>
</dbReference>
<gene>
    <name evidence="5" type="ORF">AVDCRST_MAG71-1617</name>
</gene>
<dbReference type="Gene3D" id="1.10.287.470">
    <property type="entry name" value="Helix hairpin bin"/>
    <property type="match status" value="1"/>
</dbReference>
<feature type="domain" description="Multidrug resistance protein MdtA-like barrel-sandwich hybrid" evidence="3">
    <location>
        <begin position="79"/>
        <end position="225"/>
    </location>
</feature>
<dbReference type="GO" id="GO:0015562">
    <property type="term" value="F:efflux transmembrane transporter activity"/>
    <property type="evidence" value="ECO:0007669"/>
    <property type="project" value="TreeGrafter"/>
</dbReference>
<dbReference type="SUPFAM" id="SSF111369">
    <property type="entry name" value="HlyD-like secretion proteins"/>
    <property type="match status" value="1"/>
</dbReference>
<feature type="domain" description="CusB-like beta-barrel" evidence="4">
    <location>
        <begin position="249"/>
        <end position="322"/>
    </location>
</feature>
<evidence type="ECO:0000313" key="5">
    <source>
        <dbReference type="EMBL" id="CAA9327821.1"/>
    </source>
</evidence>
<dbReference type="Gene3D" id="2.40.420.20">
    <property type="match status" value="1"/>
</dbReference>
<proteinExistence type="inferred from homology"/>
<dbReference type="PANTHER" id="PTHR30469">
    <property type="entry name" value="MULTIDRUG RESISTANCE PROTEIN MDTA"/>
    <property type="match status" value="1"/>
</dbReference>
<sequence>MARPAELLKELRIERRPQAKKPRRRRWPIVLAVLAVLLGAAVVFGMNRPVTVTTATARDAADPANASVLDASGYIVARRIATVSSKITGKVREVMIEEGQKVQAGQVLATLDPIDASAQRELAAAQVSAARSQVGQVRAQLREADAQVRRLGALQGQQLVSRAQYEQAQAQRDALRAQLASIQSNAAVAGEQLDVARIGVENTVVRAPFDGVIVTKAAQPGEMISPISAGGGSIRTGIGTIVDMESLEVQVDVNEAYIGRVQPGMPVEAVLNAYPDWRIPGSVIAIIPTADRSKATVKVRIALGVRDARIVPDMGVRVSFMEKNAANAPKPTGAWIPVKAIVLPEGADAAKATAGHVFVVADGKAQRREVQLAETRDADRRASGGLKPGEAVVLEPGELRDGQRVATAADAKK</sequence>
<organism evidence="5">
    <name type="scientific">uncultured Lysobacter sp</name>
    <dbReference type="NCBI Taxonomy" id="271060"/>
    <lineage>
        <taxon>Bacteria</taxon>
        <taxon>Pseudomonadati</taxon>
        <taxon>Pseudomonadota</taxon>
        <taxon>Gammaproteobacteria</taxon>
        <taxon>Lysobacterales</taxon>
        <taxon>Lysobacteraceae</taxon>
        <taxon>Lysobacter</taxon>
        <taxon>environmental samples</taxon>
    </lineage>
</organism>
<dbReference type="Pfam" id="PF25954">
    <property type="entry name" value="Beta-barrel_RND_2"/>
    <property type="match status" value="1"/>
</dbReference>
<dbReference type="InterPro" id="IPR058625">
    <property type="entry name" value="MdtA-like_BSH"/>
</dbReference>
<evidence type="ECO:0000256" key="1">
    <source>
        <dbReference type="ARBA" id="ARBA00009477"/>
    </source>
</evidence>
<dbReference type="Pfam" id="PF25917">
    <property type="entry name" value="BSH_RND"/>
    <property type="match status" value="1"/>
</dbReference>
<dbReference type="NCBIfam" id="TIGR01730">
    <property type="entry name" value="RND_mfp"/>
    <property type="match status" value="1"/>
</dbReference>
<evidence type="ECO:0000256" key="2">
    <source>
        <dbReference type="SAM" id="MobiDB-lite"/>
    </source>
</evidence>
<dbReference type="InterPro" id="IPR058792">
    <property type="entry name" value="Beta-barrel_RND_2"/>
</dbReference>
<evidence type="ECO:0000259" key="4">
    <source>
        <dbReference type="Pfam" id="PF25954"/>
    </source>
</evidence>
<comment type="similarity">
    <text evidence="1">Belongs to the membrane fusion protein (MFP) (TC 8.A.1) family.</text>
</comment>
<dbReference type="EMBL" id="CADCUA010000391">
    <property type="protein sequence ID" value="CAA9327821.1"/>
    <property type="molecule type" value="Genomic_DNA"/>
</dbReference>
<dbReference type="InterPro" id="IPR006143">
    <property type="entry name" value="RND_pump_MFP"/>
</dbReference>
<evidence type="ECO:0000259" key="3">
    <source>
        <dbReference type="Pfam" id="PF25917"/>
    </source>
</evidence>
<feature type="compositionally biased region" description="Basic and acidic residues" evidence="2">
    <location>
        <begin position="372"/>
        <end position="382"/>
    </location>
</feature>
<dbReference type="Gene3D" id="2.40.50.100">
    <property type="match status" value="1"/>
</dbReference>
<name>A0A6J4LB84_9GAMM</name>
<accession>A0A6J4LB84</accession>
<reference evidence="5" key="1">
    <citation type="submission" date="2020-02" db="EMBL/GenBank/DDBJ databases">
        <authorList>
            <person name="Meier V. D."/>
        </authorList>
    </citation>
    <scope>NUCLEOTIDE SEQUENCE</scope>
    <source>
        <strain evidence="5">AVDCRST_MAG71</strain>
    </source>
</reference>
<dbReference type="AlphaFoldDB" id="A0A6J4LB84"/>
<dbReference type="GO" id="GO:1990281">
    <property type="term" value="C:efflux pump complex"/>
    <property type="evidence" value="ECO:0007669"/>
    <property type="project" value="TreeGrafter"/>
</dbReference>
<protein>
    <submittedName>
        <fullName evidence="5">Acriflavin resistance protein</fullName>
    </submittedName>
</protein>